<comment type="caution">
    <text evidence="2">The sequence shown here is derived from an EMBL/GenBank/DDBJ whole genome shotgun (WGS) entry which is preliminary data.</text>
</comment>
<dbReference type="InterPro" id="IPR000182">
    <property type="entry name" value="GNAT_dom"/>
</dbReference>
<accession>K9EJA6</accession>
<dbReference type="SUPFAM" id="SSF55729">
    <property type="entry name" value="Acyl-CoA N-acyltransferases (Nat)"/>
    <property type="match status" value="1"/>
</dbReference>
<dbReference type="CDD" id="cd04301">
    <property type="entry name" value="NAT_SF"/>
    <property type="match status" value="1"/>
</dbReference>
<dbReference type="Pfam" id="PF00583">
    <property type="entry name" value="Acetyltransf_1"/>
    <property type="match status" value="1"/>
</dbReference>
<sequence length="216" mass="24509">MLTQCTLEDVQQLARIRREIEESLAAEGIEQWPVGSMGAEQIEQLIRDGEWWAIRDGDDIAVAVRLLDSDPLLWPDNRKALYLHSLMVNPEYGGRGLARDLFEILIDVARERGLKQIRLDCVPRLLPFYEKLGFIRTGFWHTWNTSETEVSYLLYRPVPEEPGSTRNVLGLTISRKLSDTPAPAPSGKPFPDSPFSYALMDADIQVPAGETRELED</sequence>
<dbReference type="PANTHER" id="PTHR13355:SF15">
    <property type="entry name" value="GCN5-RELATED N-ACETYLTRANSFERASE 3, CHLOROPLASTIC"/>
    <property type="match status" value="1"/>
</dbReference>
<keyword evidence="3" id="KW-1185">Reference proteome</keyword>
<dbReference type="AlphaFoldDB" id="K9EJA6"/>
<dbReference type="HOGENOM" id="CLU_1275448_0_0_11"/>
<dbReference type="PATRIC" id="fig|883066.3.peg.692"/>
<evidence type="ECO:0000313" key="2">
    <source>
        <dbReference type="EMBL" id="EKU95886.1"/>
    </source>
</evidence>
<dbReference type="InterPro" id="IPR039143">
    <property type="entry name" value="GNPNAT1-like"/>
</dbReference>
<dbReference type="PANTHER" id="PTHR13355">
    <property type="entry name" value="GLUCOSAMINE 6-PHOSPHATE N-ACETYLTRANSFERASE"/>
    <property type="match status" value="1"/>
</dbReference>
<dbReference type="Gene3D" id="3.40.630.30">
    <property type="match status" value="1"/>
</dbReference>
<dbReference type="STRING" id="202789.GCA_001457435_01459"/>
<proteinExistence type="predicted"/>
<reference evidence="2 3" key="1">
    <citation type="submission" date="2012-09" db="EMBL/GenBank/DDBJ databases">
        <title>The Genome Sequence of Actinobaculum massiliae ACS-171-V-COL2.</title>
        <authorList>
            <consortium name="The Broad Institute Genome Sequencing Platform"/>
            <person name="Earl A."/>
            <person name="Ward D."/>
            <person name="Feldgarden M."/>
            <person name="Gevers D."/>
            <person name="Saerens B."/>
            <person name="Vaneechoutte M."/>
            <person name="Walker B."/>
            <person name="Young S.K."/>
            <person name="Zeng Q."/>
            <person name="Gargeya S."/>
            <person name="Fitzgerald M."/>
            <person name="Haas B."/>
            <person name="Abouelleil A."/>
            <person name="Alvarado L."/>
            <person name="Arachchi H.M."/>
            <person name="Berlin A."/>
            <person name="Chapman S.B."/>
            <person name="Goldberg J."/>
            <person name="Griggs A."/>
            <person name="Gujja S."/>
            <person name="Hansen M."/>
            <person name="Howarth C."/>
            <person name="Imamovic A."/>
            <person name="Larimer J."/>
            <person name="McCowen C."/>
            <person name="Montmayeur A."/>
            <person name="Murphy C."/>
            <person name="Neiman D."/>
            <person name="Pearson M."/>
            <person name="Priest M."/>
            <person name="Roberts A."/>
            <person name="Saif S."/>
            <person name="Shea T."/>
            <person name="Sisk P."/>
            <person name="Sykes S."/>
            <person name="Wortman J."/>
            <person name="Nusbaum C."/>
            <person name="Birren B."/>
        </authorList>
    </citation>
    <scope>NUCLEOTIDE SEQUENCE [LARGE SCALE GENOMIC DNA]</scope>
    <source>
        <strain evidence="3">ACS-171-V-Col2</strain>
    </source>
</reference>
<evidence type="ECO:0000259" key="1">
    <source>
        <dbReference type="PROSITE" id="PS51186"/>
    </source>
</evidence>
<dbReference type="InterPro" id="IPR016181">
    <property type="entry name" value="Acyl_CoA_acyltransferase"/>
</dbReference>
<evidence type="ECO:0000313" key="3">
    <source>
        <dbReference type="Proteomes" id="UP000009888"/>
    </source>
</evidence>
<organism evidence="2 3">
    <name type="scientific">Actinobaculum massiliense ACS-171-V-Col2</name>
    <dbReference type="NCBI Taxonomy" id="883066"/>
    <lineage>
        <taxon>Bacteria</taxon>
        <taxon>Bacillati</taxon>
        <taxon>Actinomycetota</taxon>
        <taxon>Actinomycetes</taxon>
        <taxon>Actinomycetales</taxon>
        <taxon>Actinomycetaceae</taxon>
        <taxon>Actinobaculum</taxon>
    </lineage>
</organism>
<feature type="domain" description="N-acetyltransferase" evidence="1">
    <location>
        <begin position="1"/>
        <end position="159"/>
    </location>
</feature>
<dbReference type="eggNOG" id="COG0454">
    <property type="taxonomic scope" value="Bacteria"/>
</dbReference>
<dbReference type="PROSITE" id="PS51186">
    <property type="entry name" value="GNAT"/>
    <property type="match status" value="1"/>
</dbReference>
<gene>
    <name evidence="2" type="ORF">HMPREF9233_00673</name>
</gene>
<dbReference type="EMBL" id="AGWL01000002">
    <property type="protein sequence ID" value="EKU95886.1"/>
    <property type="molecule type" value="Genomic_DNA"/>
</dbReference>
<dbReference type="GO" id="GO:0008080">
    <property type="term" value="F:N-acetyltransferase activity"/>
    <property type="evidence" value="ECO:0007669"/>
    <property type="project" value="TreeGrafter"/>
</dbReference>
<protein>
    <recommendedName>
        <fullName evidence="1">N-acetyltransferase domain-containing protein</fullName>
    </recommendedName>
</protein>
<name>K9EJA6_9ACTO</name>
<dbReference type="Proteomes" id="UP000009888">
    <property type="component" value="Unassembled WGS sequence"/>
</dbReference>